<evidence type="ECO:0000313" key="5">
    <source>
        <dbReference type="Proteomes" id="UP000231474"/>
    </source>
</evidence>
<evidence type="ECO:0000256" key="1">
    <source>
        <dbReference type="SAM" id="MobiDB-lite"/>
    </source>
</evidence>
<dbReference type="InterPro" id="IPR036116">
    <property type="entry name" value="FN3_sf"/>
</dbReference>
<gene>
    <name evidence="4" type="ORF">COU95_01905</name>
</gene>
<evidence type="ECO:0000313" key="4">
    <source>
        <dbReference type="EMBL" id="PJE67535.1"/>
    </source>
</evidence>
<feature type="compositionally biased region" description="Pro residues" evidence="1">
    <location>
        <begin position="10"/>
        <end position="30"/>
    </location>
</feature>
<dbReference type="PROSITE" id="PS50853">
    <property type="entry name" value="FN3"/>
    <property type="match status" value="1"/>
</dbReference>
<proteinExistence type="predicted"/>
<dbReference type="InterPro" id="IPR013783">
    <property type="entry name" value="Ig-like_fold"/>
</dbReference>
<sequence length="211" mass="21833">MTLGFWGEPIPTPTPTPTSTPAPTATPTPAPGAVLGAGVSAPVCTDTKPGIPTGFTAVAGPGVGEVTLSWTSPGIPYTYFLIAYNDSSSWPPKWGNPDVGNVNTFTVSGLGSGTYWFWLRAGNGCMPGDFVGPVSSGVITGLPGAPAVAPGFLPGVLGEATPSAELEGEPGEALATDEGEVAGVETKPFKFWWLFLLLIFPLGLYLYFRRR</sequence>
<name>A0A2M8L3N3_9BACT</name>
<dbReference type="AlphaFoldDB" id="A0A2M8L3N3"/>
<dbReference type="Proteomes" id="UP000231474">
    <property type="component" value="Unassembled WGS sequence"/>
</dbReference>
<dbReference type="SMART" id="SM00060">
    <property type="entry name" value="FN3"/>
    <property type="match status" value="1"/>
</dbReference>
<feature type="domain" description="Fibronectin type-III" evidence="3">
    <location>
        <begin position="48"/>
        <end position="143"/>
    </location>
</feature>
<keyword evidence="2" id="KW-0472">Membrane</keyword>
<dbReference type="SUPFAM" id="SSF49265">
    <property type="entry name" value="Fibronectin type III"/>
    <property type="match status" value="1"/>
</dbReference>
<evidence type="ECO:0000256" key="2">
    <source>
        <dbReference type="SAM" id="Phobius"/>
    </source>
</evidence>
<comment type="caution">
    <text evidence="4">The sequence shown here is derived from an EMBL/GenBank/DDBJ whole genome shotgun (WGS) entry which is preliminary data.</text>
</comment>
<dbReference type="EMBL" id="PFEK01000037">
    <property type="protein sequence ID" value="PJE67535.1"/>
    <property type="molecule type" value="Genomic_DNA"/>
</dbReference>
<accession>A0A2M8L3N3</accession>
<organism evidence="4 5">
    <name type="scientific">Candidatus Shapirobacteria bacterium CG10_big_fil_rev_8_21_14_0_10_40_9</name>
    <dbReference type="NCBI Taxonomy" id="1974888"/>
    <lineage>
        <taxon>Bacteria</taxon>
        <taxon>Candidatus Shapironibacteriota</taxon>
    </lineage>
</organism>
<dbReference type="Gene3D" id="2.60.40.10">
    <property type="entry name" value="Immunoglobulins"/>
    <property type="match status" value="1"/>
</dbReference>
<evidence type="ECO:0000259" key="3">
    <source>
        <dbReference type="PROSITE" id="PS50853"/>
    </source>
</evidence>
<protein>
    <recommendedName>
        <fullName evidence="3">Fibronectin type-III domain-containing protein</fullName>
    </recommendedName>
</protein>
<keyword evidence="2" id="KW-1133">Transmembrane helix</keyword>
<dbReference type="InterPro" id="IPR003961">
    <property type="entry name" value="FN3_dom"/>
</dbReference>
<keyword evidence="2" id="KW-0812">Transmembrane</keyword>
<dbReference type="CDD" id="cd00063">
    <property type="entry name" value="FN3"/>
    <property type="match status" value="1"/>
</dbReference>
<feature type="transmembrane region" description="Helical" evidence="2">
    <location>
        <begin position="191"/>
        <end position="208"/>
    </location>
</feature>
<reference evidence="5" key="1">
    <citation type="submission" date="2017-09" db="EMBL/GenBank/DDBJ databases">
        <title>Depth-based differentiation of microbial function through sediment-hosted aquifers and enrichment of novel symbionts in the deep terrestrial subsurface.</title>
        <authorList>
            <person name="Probst A.J."/>
            <person name="Ladd B."/>
            <person name="Jarett J.K."/>
            <person name="Geller-Mcgrath D.E."/>
            <person name="Sieber C.M.K."/>
            <person name="Emerson J.B."/>
            <person name="Anantharaman K."/>
            <person name="Thomas B.C."/>
            <person name="Malmstrom R."/>
            <person name="Stieglmeier M."/>
            <person name="Klingl A."/>
            <person name="Woyke T."/>
            <person name="Ryan C.M."/>
            <person name="Banfield J.F."/>
        </authorList>
    </citation>
    <scope>NUCLEOTIDE SEQUENCE [LARGE SCALE GENOMIC DNA]</scope>
</reference>
<feature type="region of interest" description="Disordered" evidence="1">
    <location>
        <begin position="1"/>
        <end position="30"/>
    </location>
</feature>